<feature type="binding site" evidence="17">
    <location>
        <position position="92"/>
    </location>
    <ligand>
        <name>[4Fe-4S] cluster</name>
        <dbReference type="ChEBI" id="CHEBI:49883"/>
    </ligand>
</feature>
<dbReference type="GO" id="GO:0008616">
    <property type="term" value="P:tRNA queuosine(34) biosynthetic process"/>
    <property type="evidence" value="ECO:0007669"/>
    <property type="project" value="UniProtKB-UniRule"/>
</dbReference>
<name>A0A7V2SXX1_9BACT</name>
<dbReference type="HAMAP" id="MF_02089">
    <property type="entry name" value="QueH"/>
    <property type="match status" value="1"/>
</dbReference>
<evidence type="ECO:0000256" key="12">
    <source>
        <dbReference type="ARBA" id="ARBA00023014"/>
    </source>
</evidence>
<keyword evidence="12 17" id="KW-0411">Iron-sulfur</keyword>
<dbReference type="GO" id="GO:0052693">
    <property type="term" value="F:epoxyqueuosine reductase activity"/>
    <property type="evidence" value="ECO:0007669"/>
    <property type="project" value="UniProtKB-UniRule"/>
</dbReference>
<dbReference type="AlphaFoldDB" id="A0A7V2SXX1"/>
<dbReference type="EC" id="1.17.99.6" evidence="4 17"/>
<feature type="binding site" evidence="17">
    <location>
        <position position="11"/>
    </location>
    <ligand>
        <name>[4Fe-4S] cluster</name>
        <dbReference type="ChEBI" id="CHEBI:49883"/>
    </ligand>
</feature>
<comment type="similarity">
    <text evidence="3 17">Belongs to the QueH family.</text>
</comment>
<dbReference type="GO" id="GO:0051539">
    <property type="term" value="F:4 iron, 4 sulfur cluster binding"/>
    <property type="evidence" value="ECO:0007669"/>
    <property type="project" value="UniProtKB-UniRule"/>
</dbReference>
<comment type="pathway">
    <text evidence="2 17">tRNA modification; tRNA-queuosine biosynthesis.</text>
</comment>
<dbReference type="PANTHER" id="PTHR36701">
    <property type="entry name" value="EPOXYQUEUOSINE REDUCTASE QUEH"/>
    <property type="match status" value="1"/>
</dbReference>
<evidence type="ECO:0000256" key="17">
    <source>
        <dbReference type="HAMAP-Rule" id="MF_02089"/>
    </source>
</evidence>
<keyword evidence="11 17" id="KW-0408">Iron</keyword>
<gene>
    <name evidence="17" type="primary">queH</name>
    <name evidence="18" type="ORF">ENJ63_02045</name>
</gene>
<feature type="binding site" evidence="17">
    <location>
        <position position="10"/>
    </location>
    <ligand>
        <name>[4Fe-4S] cluster</name>
        <dbReference type="ChEBI" id="CHEBI:49883"/>
    </ligand>
</feature>
<dbReference type="Proteomes" id="UP000885797">
    <property type="component" value="Unassembled WGS sequence"/>
</dbReference>
<dbReference type="GO" id="GO:0046872">
    <property type="term" value="F:metal ion binding"/>
    <property type="evidence" value="ECO:0007669"/>
    <property type="project" value="UniProtKB-KW"/>
</dbReference>
<proteinExistence type="inferred from homology"/>
<keyword evidence="14 17" id="KW-0676">Redox-active center</keyword>
<evidence type="ECO:0000256" key="2">
    <source>
        <dbReference type="ARBA" id="ARBA00004691"/>
    </source>
</evidence>
<keyword evidence="9 17" id="KW-0671">Queuosine biosynthesis</keyword>
<organism evidence="18">
    <name type="scientific">Dissulfuribacter thermophilus</name>
    <dbReference type="NCBI Taxonomy" id="1156395"/>
    <lineage>
        <taxon>Bacteria</taxon>
        <taxon>Pseudomonadati</taxon>
        <taxon>Thermodesulfobacteriota</taxon>
        <taxon>Dissulfuribacteria</taxon>
        <taxon>Dissulfuribacterales</taxon>
        <taxon>Dissulfuribacteraceae</taxon>
        <taxon>Dissulfuribacter</taxon>
    </lineage>
</organism>
<evidence type="ECO:0000256" key="10">
    <source>
        <dbReference type="ARBA" id="ARBA00023002"/>
    </source>
</evidence>
<comment type="caution">
    <text evidence="18">The sequence shown here is derived from an EMBL/GenBank/DDBJ whole genome shotgun (WGS) entry which is preliminary data.</text>
</comment>
<keyword evidence="13 17" id="KW-1015">Disulfide bond</keyword>
<evidence type="ECO:0000256" key="5">
    <source>
        <dbReference type="ARBA" id="ARBA00016895"/>
    </source>
</evidence>
<keyword evidence="10 17" id="KW-0560">Oxidoreductase</keyword>
<sequence>MKDELLLHICCGPCSIYPVEVLKKKGINFKGLFYNPNIHPFLEFERRVQALEEITEVLGFEVIYHPSGYGLHQWLEGVWSKCPNRPGRCHMCYKMRLEETARISKELGFTCFSSTLLYSIYQDHDAIREIGNGVARTHGLKFYYEDFRTGWKEGKDRARTIGIYTQPYCGCILSEEERYKKRIERQRKRFREEVRKGP</sequence>
<evidence type="ECO:0000256" key="8">
    <source>
        <dbReference type="ARBA" id="ARBA00022723"/>
    </source>
</evidence>
<dbReference type="Pfam" id="PF02677">
    <property type="entry name" value="QueH"/>
    <property type="match status" value="1"/>
</dbReference>
<evidence type="ECO:0000256" key="9">
    <source>
        <dbReference type="ARBA" id="ARBA00022785"/>
    </source>
</evidence>
<evidence type="ECO:0000256" key="3">
    <source>
        <dbReference type="ARBA" id="ARBA00008207"/>
    </source>
</evidence>
<dbReference type="InterPro" id="IPR003828">
    <property type="entry name" value="QueH"/>
</dbReference>
<protein>
    <recommendedName>
        <fullName evidence="5 17">Epoxyqueuosine reductase QueH</fullName>
        <ecNumber evidence="4 17">1.17.99.6</ecNumber>
    </recommendedName>
    <alternativeName>
        <fullName evidence="15 17">Queuosine biosynthesis protein QueH</fullName>
    </alternativeName>
</protein>
<evidence type="ECO:0000256" key="11">
    <source>
        <dbReference type="ARBA" id="ARBA00023004"/>
    </source>
</evidence>
<comment type="function">
    <text evidence="1 17">Catalyzes the conversion of epoxyqueuosine (oQ) to queuosine (Q), which is a hypermodified base found in the wobble positions of tRNA(Asp), tRNA(Asn), tRNA(His) and tRNA(Tyr).</text>
</comment>
<evidence type="ECO:0000256" key="16">
    <source>
        <dbReference type="ARBA" id="ARBA00047415"/>
    </source>
</evidence>
<comment type="catalytic activity">
    <reaction evidence="16 17">
        <text>epoxyqueuosine(34) in tRNA + AH2 = queuosine(34) in tRNA + A + H2O</text>
        <dbReference type="Rhea" id="RHEA:32159"/>
        <dbReference type="Rhea" id="RHEA-COMP:18571"/>
        <dbReference type="Rhea" id="RHEA-COMP:18582"/>
        <dbReference type="ChEBI" id="CHEBI:13193"/>
        <dbReference type="ChEBI" id="CHEBI:15377"/>
        <dbReference type="ChEBI" id="CHEBI:17499"/>
        <dbReference type="ChEBI" id="CHEBI:194431"/>
        <dbReference type="ChEBI" id="CHEBI:194443"/>
        <dbReference type="EC" id="1.17.99.6"/>
    </reaction>
</comment>
<reference evidence="18" key="1">
    <citation type="journal article" date="2020" name="mSystems">
        <title>Genome- and Community-Level Interaction Insights into Carbon Utilization and Element Cycling Functions of Hydrothermarchaeota in Hydrothermal Sediment.</title>
        <authorList>
            <person name="Zhou Z."/>
            <person name="Liu Y."/>
            <person name="Xu W."/>
            <person name="Pan J."/>
            <person name="Luo Z.H."/>
            <person name="Li M."/>
        </authorList>
    </citation>
    <scope>NUCLEOTIDE SEQUENCE [LARGE SCALE GENOMIC DNA]</scope>
    <source>
        <strain evidence="18">HyVt-503</strain>
    </source>
</reference>
<keyword evidence="7 17" id="KW-0819">tRNA processing</keyword>
<feature type="binding site" evidence="17">
    <location>
        <position position="89"/>
    </location>
    <ligand>
        <name>[4Fe-4S] cluster</name>
        <dbReference type="ChEBI" id="CHEBI:49883"/>
    </ligand>
</feature>
<dbReference type="PANTHER" id="PTHR36701:SF1">
    <property type="entry name" value="EPOXYQUEUOSINE REDUCTASE QUEH"/>
    <property type="match status" value="1"/>
</dbReference>
<evidence type="ECO:0000256" key="15">
    <source>
        <dbReference type="ARBA" id="ARBA00031446"/>
    </source>
</evidence>
<evidence type="ECO:0000256" key="1">
    <source>
        <dbReference type="ARBA" id="ARBA00002268"/>
    </source>
</evidence>
<evidence type="ECO:0000256" key="7">
    <source>
        <dbReference type="ARBA" id="ARBA00022694"/>
    </source>
</evidence>
<keyword evidence="6 17" id="KW-0004">4Fe-4S</keyword>
<evidence type="ECO:0000256" key="6">
    <source>
        <dbReference type="ARBA" id="ARBA00022485"/>
    </source>
</evidence>
<keyword evidence="8 17" id="KW-0479">Metal-binding</keyword>
<dbReference type="EMBL" id="DRND01000170">
    <property type="protein sequence ID" value="HFC46644.1"/>
    <property type="molecule type" value="Genomic_DNA"/>
</dbReference>
<evidence type="ECO:0000256" key="4">
    <source>
        <dbReference type="ARBA" id="ARBA00012622"/>
    </source>
</evidence>
<evidence type="ECO:0000313" key="18">
    <source>
        <dbReference type="EMBL" id="HFC46644.1"/>
    </source>
</evidence>
<accession>A0A7V2SXX1</accession>
<evidence type="ECO:0000256" key="14">
    <source>
        <dbReference type="ARBA" id="ARBA00023284"/>
    </source>
</evidence>
<feature type="disulfide bond" description="Redox-active" evidence="17">
    <location>
        <begin position="169"/>
        <end position="171"/>
    </location>
</feature>
<evidence type="ECO:0000256" key="13">
    <source>
        <dbReference type="ARBA" id="ARBA00023157"/>
    </source>
</evidence>
<dbReference type="UniPathway" id="UPA00392"/>